<dbReference type="EMBL" id="CAJGYO010000007">
    <property type="protein sequence ID" value="CAD6245240.1"/>
    <property type="molecule type" value="Genomic_DNA"/>
</dbReference>
<proteinExistence type="predicted"/>
<dbReference type="Pfam" id="PF00560">
    <property type="entry name" value="LRR_1"/>
    <property type="match status" value="3"/>
</dbReference>
<accession>A0A811PS13</accession>
<evidence type="ECO:0000256" key="5">
    <source>
        <dbReference type="ARBA" id="ARBA00023136"/>
    </source>
</evidence>
<dbReference type="Gene3D" id="3.80.10.10">
    <property type="entry name" value="Ribonuclease Inhibitor"/>
    <property type="match status" value="1"/>
</dbReference>
<dbReference type="PANTHER" id="PTHR48061">
    <property type="entry name" value="LEUCINE-RICH REPEAT RECEPTOR PROTEIN KINASE EMS1-LIKE-RELATED"/>
    <property type="match status" value="1"/>
</dbReference>
<dbReference type="PANTHER" id="PTHR48061:SF14">
    <property type="entry name" value="LEUCINE-RICH REPEAT-CONTAINING N-TERMINAL PLANT-TYPE DOMAIN-CONTAINING PROTEIN"/>
    <property type="match status" value="1"/>
</dbReference>
<organism evidence="7 8">
    <name type="scientific">Miscanthus lutarioriparius</name>
    <dbReference type="NCBI Taxonomy" id="422564"/>
    <lineage>
        <taxon>Eukaryota</taxon>
        <taxon>Viridiplantae</taxon>
        <taxon>Streptophyta</taxon>
        <taxon>Embryophyta</taxon>
        <taxon>Tracheophyta</taxon>
        <taxon>Spermatophyta</taxon>
        <taxon>Magnoliopsida</taxon>
        <taxon>Liliopsida</taxon>
        <taxon>Poales</taxon>
        <taxon>Poaceae</taxon>
        <taxon>PACMAD clade</taxon>
        <taxon>Panicoideae</taxon>
        <taxon>Andropogonodae</taxon>
        <taxon>Andropogoneae</taxon>
        <taxon>Saccharinae</taxon>
        <taxon>Miscanthus</taxon>
    </lineage>
</organism>
<dbReference type="InterPro" id="IPR046956">
    <property type="entry name" value="RLP23-like"/>
</dbReference>
<dbReference type="Proteomes" id="UP000604825">
    <property type="component" value="Unassembled WGS sequence"/>
</dbReference>
<name>A0A811PS13_9POAL</name>
<reference evidence="7" key="1">
    <citation type="submission" date="2020-10" db="EMBL/GenBank/DDBJ databases">
        <authorList>
            <person name="Han B."/>
            <person name="Lu T."/>
            <person name="Zhao Q."/>
            <person name="Huang X."/>
            <person name="Zhao Y."/>
        </authorList>
    </citation>
    <scope>NUCLEOTIDE SEQUENCE</scope>
</reference>
<evidence type="ECO:0000313" key="8">
    <source>
        <dbReference type="Proteomes" id="UP000604825"/>
    </source>
</evidence>
<dbReference type="OrthoDB" id="676979at2759"/>
<dbReference type="InterPro" id="IPR032675">
    <property type="entry name" value="LRR_dom_sf"/>
</dbReference>
<evidence type="ECO:0000313" key="7">
    <source>
        <dbReference type="EMBL" id="CAD6245240.1"/>
    </source>
</evidence>
<keyword evidence="2" id="KW-0812">Transmembrane</keyword>
<evidence type="ECO:0000256" key="3">
    <source>
        <dbReference type="ARBA" id="ARBA00022729"/>
    </source>
</evidence>
<evidence type="ECO:0000256" key="6">
    <source>
        <dbReference type="ARBA" id="ARBA00023180"/>
    </source>
</evidence>
<gene>
    <name evidence="7" type="ORF">NCGR_LOCUS29645</name>
</gene>
<comment type="caution">
    <text evidence="7">The sequence shown here is derived from an EMBL/GenBank/DDBJ whole genome shotgun (WGS) entry which is preliminary data.</text>
</comment>
<dbReference type="SUPFAM" id="SSF52058">
    <property type="entry name" value="L domain-like"/>
    <property type="match status" value="1"/>
</dbReference>
<keyword evidence="4" id="KW-1133">Transmembrane helix</keyword>
<evidence type="ECO:0000256" key="2">
    <source>
        <dbReference type="ARBA" id="ARBA00022692"/>
    </source>
</evidence>
<dbReference type="AlphaFoldDB" id="A0A811PS13"/>
<keyword evidence="3" id="KW-0732">Signal</keyword>
<dbReference type="GO" id="GO:0016020">
    <property type="term" value="C:membrane"/>
    <property type="evidence" value="ECO:0007669"/>
    <property type="project" value="UniProtKB-SubCell"/>
</dbReference>
<comment type="subcellular location">
    <subcellularLocation>
        <location evidence="1">Membrane</location>
        <topology evidence="1">Single-pass type I membrane protein</topology>
    </subcellularLocation>
</comment>
<keyword evidence="5" id="KW-0472">Membrane</keyword>
<sequence>MWVCTITSGRFDTVLTKLPFLSNLIMLDLFALDLKNLSLNALINNLGSLQKLYLYSVNISVSPIRSVHSSSTNTTPSLQELSITYCGLTGNFPSWIFHIKSLTVLEVLVSQNENLCGEFPEFIEGSALQELSLTGTKLSGKIPESIGNLRNLTVLDLSNRQFNGSIPPFTQWPMIESIDLSDGYYALRNLKIVDLSHSSISGVISRKTISLEIFNCVPIYLLI</sequence>
<evidence type="ECO:0000256" key="1">
    <source>
        <dbReference type="ARBA" id="ARBA00004479"/>
    </source>
</evidence>
<evidence type="ECO:0000256" key="4">
    <source>
        <dbReference type="ARBA" id="ARBA00022989"/>
    </source>
</evidence>
<keyword evidence="8" id="KW-1185">Reference proteome</keyword>
<dbReference type="InterPro" id="IPR001611">
    <property type="entry name" value="Leu-rich_rpt"/>
</dbReference>
<keyword evidence="6" id="KW-0325">Glycoprotein</keyword>
<protein>
    <submittedName>
        <fullName evidence="7">Uncharacterized protein</fullName>
    </submittedName>
</protein>